<accession>A0A7J7KM95</accession>
<dbReference type="Proteomes" id="UP000593567">
    <property type="component" value="Unassembled WGS sequence"/>
</dbReference>
<keyword evidence="2" id="KW-1133">Transmembrane helix</keyword>
<evidence type="ECO:0000256" key="2">
    <source>
        <dbReference type="SAM" id="Phobius"/>
    </source>
</evidence>
<dbReference type="Gene3D" id="2.60.220.30">
    <property type="match status" value="1"/>
</dbReference>
<feature type="region of interest" description="Disordered" evidence="1">
    <location>
        <begin position="54"/>
        <end position="86"/>
    </location>
</feature>
<feature type="compositionally biased region" description="Polar residues" evidence="1">
    <location>
        <begin position="54"/>
        <end position="63"/>
    </location>
</feature>
<reference evidence="3" key="1">
    <citation type="submission" date="2020-06" db="EMBL/GenBank/DDBJ databases">
        <title>Draft genome of Bugula neritina, a colonial animal packing powerful symbionts and potential medicines.</title>
        <authorList>
            <person name="Rayko M."/>
        </authorList>
    </citation>
    <scope>NUCLEOTIDE SEQUENCE [LARGE SCALE GENOMIC DNA]</scope>
    <source>
        <strain evidence="3">Kwan_BN1</strain>
    </source>
</reference>
<evidence type="ECO:0000256" key="1">
    <source>
        <dbReference type="SAM" id="MobiDB-lite"/>
    </source>
</evidence>
<keyword evidence="4" id="KW-1185">Reference proteome</keyword>
<dbReference type="AlphaFoldDB" id="A0A7J7KM95"/>
<sequence length="321" mass="35132">MTLVSAVIAVSILAGLAVLVVIPILIVLYYRKHRQTQRLQHRLDMQLVEVSKKQTSMPSSHVNSLPCRLKKKPSSAGGSRSAAGESGVYDMSEISQLTESPSKHHAVTATYAGSDGTPHKLYLYGDLSSDDHLVVKEVISHHIHMAQDTRPSSLSPRESRISSQQSVIASSHNTDSLTIPDLHCTSRASLSLDDITITGLDNSHISYENEGYRKDEHENLNGTSKRRQQVKKTISALSNRMRMNIKREDKSSSRLSDSACHSPYATQKSAVIGQSGGEIILSGGVKLSIPPHALSDKVQITLGVTFDPRHQPHVSVYEICL</sequence>
<evidence type="ECO:0000313" key="3">
    <source>
        <dbReference type="EMBL" id="KAF6039278.1"/>
    </source>
</evidence>
<protein>
    <submittedName>
        <fullName evidence="3">Uncharacterized protein</fullName>
    </submittedName>
</protein>
<name>A0A7J7KM95_BUGNE</name>
<gene>
    <name evidence="3" type="ORF">EB796_002418</name>
</gene>
<proteinExistence type="predicted"/>
<feature type="compositionally biased region" description="Low complexity" evidence="1">
    <location>
        <begin position="74"/>
        <end position="86"/>
    </location>
</feature>
<organism evidence="3 4">
    <name type="scientific">Bugula neritina</name>
    <name type="common">Brown bryozoan</name>
    <name type="synonym">Sertularia neritina</name>
    <dbReference type="NCBI Taxonomy" id="10212"/>
    <lineage>
        <taxon>Eukaryota</taxon>
        <taxon>Metazoa</taxon>
        <taxon>Spiralia</taxon>
        <taxon>Lophotrochozoa</taxon>
        <taxon>Bryozoa</taxon>
        <taxon>Gymnolaemata</taxon>
        <taxon>Cheilostomatida</taxon>
        <taxon>Flustrina</taxon>
        <taxon>Buguloidea</taxon>
        <taxon>Bugulidae</taxon>
        <taxon>Bugula</taxon>
    </lineage>
</organism>
<evidence type="ECO:0000313" key="4">
    <source>
        <dbReference type="Proteomes" id="UP000593567"/>
    </source>
</evidence>
<feature type="transmembrane region" description="Helical" evidence="2">
    <location>
        <begin position="6"/>
        <end position="30"/>
    </location>
</feature>
<keyword evidence="2" id="KW-0812">Transmembrane</keyword>
<comment type="caution">
    <text evidence="3">The sequence shown here is derived from an EMBL/GenBank/DDBJ whole genome shotgun (WGS) entry which is preliminary data.</text>
</comment>
<dbReference type="EMBL" id="VXIV02000286">
    <property type="protein sequence ID" value="KAF6039278.1"/>
    <property type="molecule type" value="Genomic_DNA"/>
</dbReference>
<keyword evidence="2" id="KW-0472">Membrane</keyword>